<keyword evidence="2" id="KW-0812">Transmembrane</keyword>
<evidence type="ECO:0000256" key="1">
    <source>
        <dbReference type="SAM" id="MobiDB-lite"/>
    </source>
</evidence>
<keyword evidence="2" id="KW-1133">Transmembrane helix</keyword>
<evidence type="ECO:0000313" key="4">
    <source>
        <dbReference type="Proteomes" id="UP000053144"/>
    </source>
</evidence>
<feature type="compositionally biased region" description="Acidic residues" evidence="1">
    <location>
        <begin position="259"/>
        <end position="268"/>
    </location>
</feature>
<protein>
    <submittedName>
        <fullName evidence="3">Uncharacterized protein</fullName>
    </submittedName>
</protein>
<reference evidence="4" key="1">
    <citation type="journal article" date="2015" name="Proc. Natl. Acad. Sci. U.S.A.">
        <title>Genome sequencing of adzuki bean (Vigna angularis) provides insight into high starch and low fat accumulation and domestication.</title>
        <authorList>
            <person name="Yang K."/>
            <person name="Tian Z."/>
            <person name="Chen C."/>
            <person name="Luo L."/>
            <person name="Zhao B."/>
            <person name="Wang Z."/>
            <person name="Yu L."/>
            <person name="Li Y."/>
            <person name="Sun Y."/>
            <person name="Li W."/>
            <person name="Chen Y."/>
            <person name="Li Y."/>
            <person name="Zhang Y."/>
            <person name="Ai D."/>
            <person name="Zhao J."/>
            <person name="Shang C."/>
            <person name="Ma Y."/>
            <person name="Wu B."/>
            <person name="Wang M."/>
            <person name="Gao L."/>
            <person name="Sun D."/>
            <person name="Zhang P."/>
            <person name="Guo F."/>
            <person name="Wang W."/>
            <person name="Li Y."/>
            <person name="Wang J."/>
            <person name="Varshney R.K."/>
            <person name="Wang J."/>
            <person name="Ling H.Q."/>
            <person name="Wan P."/>
        </authorList>
    </citation>
    <scope>NUCLEOTIDE SEQUENCE</scope>
    <source>
        <strain evidence="4">cv. Jingnong 6</strain>
    </source>
</reference>
<dbReference type="Gramene" id="KOM49931">
    <property type="protein sequence ID" value="KOM49931"/>
    <property type="gene ID" value="LR48_Vigan08g075800"/>
</dbReference>
<name>A0A0L9V4K1_PHAAN</name>
<proteinExistence type="predicted"/>
<dbReference type="Proteomes" id="UP000053144">
    <property type="component" value="Chromosome 8"/>
</dbReference>
<keyword evidence="2" id="KW-0472">Membrane</keyword>
<organism evidence="3 4">
    <name type="scientific">Phaseolus angularis</name>
    <name type="common">Azuki bean</name>
    <name type="synonym">Vigna angularis</name>
    <dbReference type="NCBI Taxonomy" id="3914"/>
    <lineage>
        <taxon>Eukaryota</taxon>
        <taxon>Viridiplantae</taxon>
        <taxon>Streptophyta</taxon>
        <taxon>Embryophyta</taxon>
        <taxon>Tracheophyta</taxon>
        <taxon>Spermatophyta</taxon>
        <taxon>Magnoliopsida</taxon>
        <taxon>eudicotyledons</taxon>
        <taxon>Gunneridae</taxon>
        <taxon>Pentapetalae</taxon>
        <taxon>rosids</taxon>
        <taxon>fabids</taxon>
        <taxon>Fabales</taxon>
        <taxon>Fabaceae</taxon>
        <taxon>Papilionoideae</taxon>
        <taxon>50 kb inversion clade</taxon>
        <taxon>NPAAA clade</taxon>
        <taxon>indigoferoid/millettioid clade</taxon>
        <taxon>Phaseoleae</taxon>
        <taxon>Vigna</taxon>
    </lineage>
</organism>
<sequence length="268" mass="31132">MASSSSSKRYKSVGRTERNASPTRWISDDVARNKFLCCRKIKKMFLHKSLILYLFSGEGFLFPNWLTHQGLAKFVQMKGDCYPELVEVFYNNLRVVNDDIHSRVKGVNIIINNHVWLLVAGLKVEGCMSHIKDSLHNKRIIKKQIYRDCLRYPGRYKGVKVSTPNFVRTIDGWVFSDVQNQSGNTEELSNLADDFISFSPKSKFERFYTNKFKKVSGRTEKMRKSLFKMENKLEELIKNYVDNSSSIEESSEDDKSSEENLMEESESE</sequence>
<feature type="transmembrane region" description="Helical" evidence="2">
    <location>
        <begin position="49"/>
        <end position="66"/>
    </location>
</feature>
<dbReference type="EMBL" id="CM003378">
    <property type="protein sequence ID" value="KOM49931.1"/>
    <property type="molecule type" value="Genomic_DNA"/>
</dbReference>
<feature type="region of interest" description="Disordered" evidence="1">
    <location>
        <begin position="244"/>
        <end position="268"/>
    </location>
</feature>
<evidence type="ECO:0000313" key="3">
    <source>
        <dbReference type="EMBL" id="KOM49931.1"/>
    </source>
</evidence>
<evidence type="ECO:0000256" key="2">
    <source>
        <dbReference type="SAM" id="Phobius"/>
    </source>
</evidence>
<gene>
    <name evidence="3" type="ORF">LR48_Vigan08g075800</name>
</gene>
<dbReference type="AlphaFoldDB" id="A0A0L9V4K1"/>
<accession>A0A0L9V4K1</accession>